<organism evidence="2 3">
    <name type="scientific">Myroides indicus</name>
    <dbReference type="NCBI Taxonomy" id="1323422"/>
    <lineage>
        <taxon>Bacteria</taxon>
        <taxon>Pseudomonadati</taxon>
        <taxon>Bacteroidota</taxon>
        <taxon>Flavobacteriia</taxon>
        <taxon>Flavobacteriales</taxon>
        <taxon>Flavobacteriaceae</taxon>
        <taxon>Myroides</taxon>
    </lineage>
</organism>
<dbReference type="AlphaFoldDB" id="A0A4R7EU98"/>
<dbReference type="SUPFAM" id="SSF53474">
    <property type="entry name" value="alpha/beta-Hydrolases"/>
    <property type="match status" value="1"/>
</dbReference>
<proteinExistence type="predicted"/>
<protein>
    <recommendedName>
        <fullName evidence="4">Alpha/beta hydrolase family protein</fullName>
    </recommendedName>
</protein>
<feature type="signal peptide" evidence="1">
    <location>
        <begin position="1"/>
        <end position="20"/>
    </location>
</feature>
<keyword evidence="3" id="KW-1185">Reference proteome</keyword>
<gene>
    <name evidence="2" type="ORF">C8P70_1583</name>
</gene>
<dbReference type="InterPro" id="IPR029058">
    <property type="entry name" value="AB_hydrolase_fold"/>
</dbReference>
<dbReference type="Proteomes" id="UP000295215">
    <property type="component" value="Unassembled WGS sequence"/>
</dbReference>
<sequence>MHRVACFLVLFLIISLNLKAQQPSTEIDYVMTDDNIKLYTKKAGNGPIAIFIHGGPGAWSKSFEDLGGSNLENQLTMIYYD</sequence>
<evidence type="ECO:0000313" key="2">
    <source>
        <dbReference type="EMBL" id="TDS50502.1"/>
    </source>
</evidence>
<dbReference type="EMBL" id="SOAG01000058">
    <property type="protein sequence ID" value="TDS50502.1"/>
    <property type="molecule type" value="Genomic_DNA"/>
</dbReference>
<dbReference type="OrthoDB" id="9780932at2"/>
<name>A0A4R7EU98_9FLAO</name>
<evidence type="ECO:0000313" key="3">
    <source>
        <dbReference type="Proteomes" id="UP000295215"/>
    </source>
</evidence>
<evidence type="ECO:0000256" key="1">
    <source>
        <dbReference type="SAM" id="SignalP"/>
    </source>
</evidence>
<dbReference type="RefSeq" id="WP_133713832.1">
    <property type="nucleotide sequence ID" value="NZ_SOAG01000058.1"/>
</dbReference>
<evidence type="ECO:0008006" key="4">
    <source>
        <dbReference type="Google" id="ProtNLM"/>
    </source>
</evidence>
<keyword evidence="1" id="KW-0732">Signal</keyword>
<reference evidence="2 3" key="1">
    <citation type="submission" date="2019-03" db="EMBL/GenBank/DDBJ databases">
        <title>Genomic Encyclopedia of Archaeal and Bacterial Type Strains, Phase II (KMG-II): from individual species to whole genera.</title>
        <authorList>
            <person name="Goeker M."/>
        </authorList>
    </citation>
    <scope>NUCLEOTIDE SEQUENCE [LARGE SCALE GENOMIC DNA]</scope>
    <source>
        <strain evidence="2 3">DSM 28213</strain>
    </source>
</reference>
<feature type="chain" id="PRO_5020738655" description="Alpha/beta hydrolase family protein" evidence="1">
    <location>
        <begin position="21"/>
        <end position="81"/>
    </location>
</feature>
<accession>A0A4R7EU98</accession>
<comment type="caution">
    <text evidence="2">The sequence shown here is derived from an EMBL/GenBank/DDBJ whole genome shotgun (WGS) entry which is preliminary data.</text>
</comment>